<name>A0A0G1VP92_9BACT</name>
<sequence length="69" mass="7708">MNAAHSSEHTGTFTVLGESFEIKHFPRLYNMYCTSPDNLERQLQGIADAWHEGSIRSAAVAFESDLQHG</sequence>
<evidence type="ECO:0000313" key="2">
    <source>
        <dbReference type="Proteomes" id="UP000033965"/>
    </source>
</evidence>
<evidence type="ECO:0000313" key="1">
    <source>
        <dbReference type="EMBL" id="KKW08293.1"/>
    </source>
</evidence>
<dbReference type="EMBL" id="LCPZ01000012">
    <property type="protein sequence ID" value="KKW08293.1"/>
    <property type="molecule type" value="Genomic_DNA"/>
</dbReference>
<reference evidence="1 2" key="1">
    <citation type="journal article" date="2015" name="Nature">
        <title>rRNA introns, odd ribosomes, and small enigmatic genomes across a large radiation of phyla.</title>
        <authorList>
            <person name="Brown C.T."/>
            <person name="Hug L.A."/>
            <person name="Thomas B.C."/>
            <person name="Sharon I."/>
            <person name="Castelle C.J."/>
            <person name="Singh A."/>
            <person name="Wilkins M.J."/>
            <person name="Williams K.H."/>
            <person name="Banfield J.F."/>
        </authorList>
    </citation>
    <scope>NUCLEOTIDE SEQUENCE [LARGE SCALE GENOMIC DNA]</scope>
</reference>
<dbReference type="Proteomes" id="UP000033965">
    <property type="component" value="Unassembled WGS sequence"/>
</dbReference>
<comment type="caution">
    <text evidence="1">The sequence shown here is derived from an EMBL/GenBank/DDBJ whole genome shotgun (WGS) entry which is preliminary data.</text>
</comment>
<accession>A0A0G1VP92</accession>
<proteinExistence type="predicted"/>
<organism evidence="1 2">
    <name type="scientific">Candidatus Kaiserbacteria bacterium GW2011_GWA2_49_19</name>
    <dbReference type="NCBI Taxonomy" id="1618669"/>
    <lineage>
        <taxon>Bacteria</taxon>
        <taxon>Candidatus Kaiseribacteriota</taxon>
    </lineage>
</organism>
<gene>
    <name evidence="1" type="ORF">UY44_C0012G0007</name>
</gene>
<protein>
    <submittedName>
        <fullName evidence="1">Uncharacterized protein</fullName>
    </submittedName>
</protein>
<dbReference type="AlphaFoldDB" id="A0A0G1VP92"/>